<gene>
    <name evidence="6" type="ORF">KP509_13G078700</name>
</gene>
<evidence type="ECO:0000313" key="7">
    <source>
        <dbReference type="Proteomes" id="UP000825935"/>
    </source>
</evidence>
<dbReference type="Pfam" id="PF00201">
    <property type="entry name" value="UDPGT"/>
    <property type="match status" value="1"/>
</dbReference>
<dbReference type="EC" id="2.4.1.-" evidence="4"/>
<keyword evidence="3" id="KW-0328">Glycosyltransferase</keyword>
<dbReference type="Pfam" id="PF26168">
    <property type="entry name" value="Glyco_transf_N"/>
    <property type="match status" value="1"/>
</dbReference>
<keyword evidence="7" id="KW-1185">Reference proteome</keyword>
<reference evidence="6" key="1">
    <citation type="submission" date="2021-08" db="EMBL/GenBank/DDBJ databases">
        <title>WGS assembly of Ceratopteris richardii.</title>
        <authorList>
            <person name="Marchant D.B."/>
            <person name="Chen G."/>
            <person name="Jenkins J."/>
            <person name="Shu S."/>
            <person name="Leebens-Mack J."/>
            <person name="Grimwood J."/>
            <person name="Schmutz J."/>
            <person name="Soltis P."/>
            <person name="Soltis D."/>
            <person name="Chen Z.-H."/>
        </authorList>
    </citation>
    <scope>NUCLEOTIDE SEQUENCE</scope>
    <source>
        <strain evidence="6">Whitten #5841</strain>
        <tissue evidence="6">Leaf</tissue>
    </source>
</reference>
<dbReference type="EMBL" id="CM035418">
    <property type="protein sequence ID" value="KAH7421859.1"/>
    <property type="molecule type" value="Genomic_DNA"/>
</dbReference>
<name>A0A8T2TMQ0_CERRI</name>
<dbReference type="Gene3D" id="3.40.50.2000">
    <property type="entry name" value="Glycogen Phosphorylase B"/>
    <property type="match status" value="2"/>
</dbReference>
<dbReference type="GO" id="GO:0080043">
    <property type="term" value="F:quercetin 3-O-glucosyltransferase activity"/>
    <property type="evidence" value="ECO:0007669"/>
    <property type="project" value="TreeGrafter"/>
</dbReference>
<proteinExistence type="inferred from homology"/>
<dbReference type="Proteomes" id="UP000825935">
    <property type="component" value="Chromosome 13"/>
</dbReference>
<dbReference type="InterPro" id="IPR002213">
    <property type="entry name" value="UDP_glucos_trans"/>
</dbReference>
<dbReference type="FunFam" id="3.40.50.2000:FF:000060">
    <property type="entry name" value="Glycosyltransferase"/>
    <property type="match status" value="1"/>
</dbReference>
<dbReference type="AlphaFoldDB" id="A0A8T2TMQ0"/>
<evidence type="ECO:0000256" key="4">
    <source>
        <dbReference type="RuleBase" id="RU362057"/>
    </source>
</evidence>
<dbReference type="OrthoDB" id="5835829at2759"/>
<comment type="similarity">
    <text evidence="1 3">Belongs to the UDP-glycosyltransferase family.</text>
</comment>
<dbReference type="CDD" id="cd03784">
    <property type="entry name" value="GT1_Gtf-like"/>
    <property type="match status" value="1"/>
</dbReference>
<dbReference type="PROSITE" id="PS00375">
    <property type="entry name" value="UDPGT"/>
    <property type="match status" value="1"/>
</dbReference>
<accession>A0A8T2TMQ0</accession>
<dbReference type="InterPro" id="IPR035595">
    <property type="entry name" value="UDP_glycos_trans_CS"/>
</dbReference>
<dbReference type="InterPro" id="IPR058980">
    <property type="entry name" value="Glyco_transf_N"/>
</dbReference>
<dbReference type="GO" id="GO:0080044">
    <property type="term" value="F:quercetin 7-O-glucosyltransferase activity"/>
    <property type="evidence" value="ECO:0007669"/>
    <property type="project" value="TreeGrafter"/>
</dbReference>
<sequence>MRRATMDLSPSVHFAASAAAGARVIVVPYPLQGHITPLMQLSKLMASQGLSVSFVTSRYCISKITSSKQSFSAHQIFPGIDLVGIDDGYGGSEDHDLMINPEKFLESLELLHLSFVKLLDRTVGEEGIRIACIISDSFLPWTQDVANQWSIPRICFWPNSLSVFSCSMSIPSLAVSSPALNPFNARVYETSNGEFVTSIPGIPEIRACMLPFHTLGGERSEAWMRHQIETQIQQINEYKAIIFNASPCLEPEVHACMKELLPSDKVFYTLGPLVPSSILSSESDDQGTGSSMFDEDEACVEWLDTQSPHSVLYISLGSLITFYDEAELQEFTSGLLDSKQPFLWVFRPSALLPTPRMECSFGKIIEWAPQLRVLAHNAVGGFLTHCGWNSTLESLLMGVPVLGWPQMLDQTTNCWFLTEKLKVGLRLESMQSKKVDHKSLENSIRRLMVGEEAKLFRARANEVRDMAKEACTQSSLSSVLESLVSTIVSLNHTK</sequence>
<evidence type="ECO:0000256" key="3">
    <source>
        <dbReference type="RuleBase" id="RU003718"/>
    </source>
</evidence>
<protein>
    <recommendedName>
        <fullName evidence="4">Glycosyltransferase</fullName>
        <ecNumber evidence="4">2.4.1.-</ecNumber>
    </recommendedName>
</protein>
<evidence type="ECO:0000256" key="1">
    <source>
        <dbReference type="ARBA" id="ARBA00009995"/>
    </source>
</evidence>
<evidence type="ECO:0000256" key="2">
    <source>
        <dbReference type="ARBA" id="ARBA00022679"/>
    </source>
</evidence>
<keyword evidence="2 3" id="KW-0808">Transferase</keyword>
<dbReference type="SUPFAM" id="SSF53756">
    <property type="entry name" value="UDP-Glycosyltransferase/glycogen phosphorylase"/>
    <property type="match status" value="1"/>
</dbReference>
<organism evidence="6 7">
    <name type="scientific">Ceratopteris richardii</name>
    <name type="common">Triangle waterfern</name>
    <dbReference type="NCBI Taxonomy" id="49495"/>
    <lineage>
        <taxon>Eukaryota</taxon>
        <taxon>Viridiplantae</taxon>
        <taxon>Streptophyta</taxon>
        <taxon>Embryophyta</taxon>
        <taxon>Tracheophyta</taxon>
        <taxon>Polypodiopsida</taxon>
        <taxon>Polypodiidae</taxon>
        <taxon>Polypodiales</taxon>
        <taxon>Pteridineae</taxon>
        <taxon>Pteridaceae</taxon>
        <taxon>Parkerioideae</taxon>
        <taxon>Ceratopteris</taxon>
    </lineage>
</organism>
<feature type="domain" description="Glycosyltransferase N-terminal" evidence="5">
    <location>
        <begin position="24"/>
        <end position="76"/>
    </location>
</feature>
<evidence type="ECO:0000313" key="6">
    <source>
        <dbReference type="EMBL" id="KAH7421859.1"/>
    </source>
</evidence>
<comment type="caution">
    <text evidence="6">The sequence shown here is derived from an EMBL/GenBank/DDBJ whole genome shotgun (WGS) entry which is preliminary data.</text>
</comment>
<dbReference type="PANTHER" id="PTHR11926">
    <property type="entry name" value="GLUCOSYL/GLUCURONOSYL TRANSFERASES"/>
    <property type="match status" value="1"/>
</dbReference>
<dbReference type="PANTHER" id="PTHR11926:SF774">
    <property type="entry name" value="UDP-GLYCOSYLTRANSFERASE 85A1-RELATED"/>
    <property type="match status" value="1"/>
</dbReference>
<evidence type="ECO:0000259" key="5">
    <source>
        <dbReference type="Pfam" id="PF26168"/>
    </source>
</evidence>